<comment type="cofactor">
    <cofactor evidence="1">
        <name>Mn(2+)</name>
        <dbReference type="ChEBI" id="CHEBI:29035"/>
    </cofactor>
</comment>
<protein>
    <submittedName>
        <fullName evidence="8">Putative Nudix hydrolase NudL</fullName>
        <ecNumber evidence="8">3.6.1.-</ecNumber>
    </submittedName>
</protein>
<dbReference type="AlphaFoldDB" id="A0A644VNE8"/>
<dbReference type="EMBL" id="VSSQ01000347">
    <property type="protein sequence ID" value="MPL92082.1"/>
    <property type="molecule type" value="Genomic_DNA"/>
</dbReference>
<organism evidence="8">
    <name type="scientific">bioreactor metagenome</name>
    <dbReference type="NCBI Taxonomy" id="1076179"/>
    <lineage>
        <taxon>unclassified sequences</taxon>
        <taxon>metagenomes</taxon>
        <taxon>ecological metagenomes</taxon>
    </lineage>
</organism>
<reference evidence="8" key="1">
    <citation type="submission" date="2019-08" db="EMBL/GenBank/DDBJ databases">
        <authorList>
            <person name="Kucharzyk K."/>
            <person name="Murdoch R.W."/>
            <person name="Higgins S."/>
            <person name="Loffler F."/>
        </authorList>
    </citation>
    <scope>NUCLEOTIDE SEQUENCE</scope>
</reference>
<keyword evidence="4 8" id="KW-0378">Hydrolase</keyword>
<dbReference type="Gene3D" id="3.90.79.10">
    <property type="entry name" value="Nucleoside Triphosphate Pyrophosphohydrolase"/>
    <property type="match status" value="1"/>
</dbReference>
<evidence type="ECO:0000256" key="6">
    <source>
        <dbReference type="ARBA" id="ARBA00023211"/>
    </source>
</evidence>
<dbReference type="PROSITE" id="PS51462">
    <property type="entry name" value="NUDIX"/>
    <property type="match status" value="1"/>
</dbReference>
<dbReference type="PANTHER" id="PTHR12992:SF11">
    <property type="entry name" value="MITOCHONDRIAL COENZYME A DIPHOSPHATASE NUDT8"/>
    <property type="match status" value="1"/>
</dbReference>
<name>A0A644VNE8_9ZZZZ</name>
<keyword evidence="6" id="KW-0464">Manganese</keyword>
<evidence type="ECO:0000256" key="2">
    <source>
        <dbReference type="ARBA" id="ARBA00001946"/>
    </source>
</evidence>
<evidence type="ECO:0000256" key="1">
    <source>
        <dbReference type="ARBA" id="ARBA00001936"/>
    </source>
</evidence>
<dbReference type="InterPro" id="IPR045121">
    <property type="entry name" value="CoAse"/>
</dbReference>
<feature type="domain" description="Nudix hydrolase" evidence="7">
    <location>
        <begin position="30"/>
        <end position="170"/>
    </location>
</feature>
<evidence type="ECO:0000256" key="4">
    <source>
        <dbReference type="ARBA" id="ARBA00022801"/>
    </source>
</evidence>
<evidence type="ECO:0000256" key="5">
    <source>
        <dbReference type="ARBA" id="ARBA00022842"/>
    </source>
</evidence>
<dbReference type="Pfam" id="PF00293">
    <property type="entry name" value="NUDIX"/>
    <property type="match status" value="1"/>
</dbReference>
<dbReference type="CDD" id="cd03426">
    <property type="entry name" value="NUDIX_CoAse_Nudt7"/>
    <property type="match status" value="1"/>
</dbReference>
<proteinExistence type="predicted"/>
<keyword evidence="3" id="KW-0479">Metal-binding</keyword>
<evidence type="ECO:0000256" key="3">
    <source>
        <dbReference type="ARBA" id="ARBA00022723"/>
    </source>
</evidence>
<dbReference type="EC" id="3.6.1.-" evidence="8"/>
<gene>
    <name evidence="8" type="primary">nudL_9</name>
    <name evidence="8" type="ORF">SDC9_38179</name>
</gene>
<accession>A0A644VNE8</accession>
<evidence type="ECO:0000259" key="7">
    <source>
        <dbReference type="PROSITE" id="PS51462"/>
    </source>
</evidence>
<keyword evidence="5" id="KW-0460">Magnesium</keyword>
<evidence type="ECO:0000313" key="8">
    <source>
        <dbReference type="EMBL" id="MPL92082.1"/>
    </source>
</evidence>
<dbReference type="PANTHER" id="PTHR12992">
    <property type="entry name" value="NUDIX HYDROLASE"/>
    <property type="match status" value="1"/>
</dbReference>
<dbReference type="InterPro" id="IPR000086">
    <property type="entry name" value="NUDIX_hydrolase_dom"/>
</dbReference>
<dbReference type="GO" id="GO:0046872">
    <property type="term" value="F:metal ion binding"/>
    <property type="evidence" value="ECO:0007669"/>
    <property type="project" value="UniProtKB-KW"/>
</dbReference>
<dbReference type="GO" id="GO:0010945">
    <property type="term" value="F:coenzyme A diphosphatase activity"/>
    <property type="evidence" value="ECO:0007669"/>
    <property type="project" value="InterPro"/>
</dbReference>
<sequence length="215" mass="25174">MESYDDKNICQQIKTMLGKREAVLDKNDGLWETAVLVPLVKYRGKICVLFEVRSKKLAWQPGDVCFPGGKRDKKDKTLRNTAIRETCEELGILSVDVEIYGELDYLVTQLGPILYPFLGIIHDFKNVKPNLDEVGEVFLVPLDVLLEQTPRKVHMQLANRAAKDFPYDLLPEYPKEWNTRRGYDVYFYQYKKYVIWGMTARILYAFLERLRNEIK</sequence>
<comment type="cofactor">
    <cofactor evidence="2">
        <name>Mg(2+)</name>
        <dbReference type="ChEBI" id="CHEBI:18420"/>
    </cofactor>
</comment>
<dbReference type="SUPFAM" id="SSF55811">
    <property type="entry name" value="Nudix"/>
    <property type="match status" value="1"/>
</dbReference>
<comment type="caution">
    <text evidence="8">The sequence shown here is derived from an EMBL/GenBank/DDBJ whole genome shotgun (WGS) entry which is preliminary data.</text>
</comment>
<dbReference type="InterPro" id="IPR015797">
    <property type="entry name" value="NUDIX_hydrolase-like_dom_sf"/>
</dbReference>